<keyword evidence="1" id="KW-0812">Transmembrane</keyword>
<evidence type="ECO:0000313" key="2">
    <source>
        <dbReference type="EMBL" id="MPY31311.1"/>
    </source>
</evidence>
<evidence type="ECO:0000256" key="1">
    <source>
        <dbReference type="SAM" id="Phobius"/>
    </source>
</evidence>
<dbReference type="EMBL" id="VJZD01000023">
    <property type="protein sequence ID" value="MPY31311.1"/>
    <property type="molecule type" value="Genomic_DNA"/>
</dbReference>
<organism evidence="2 3">
    <name type="scientific">Streptomyces adustus</name>
    <dbReference type="NCBI Taxonomy" id="1609272"/>
    <lineage>
        <taxon>Bacteria</taxon>
        <taxon>Bacillati</taxon>
        <taxon>Actinomycetota</taxon>
        <taxon>Actinomycetes</taxon>
        <taxon>Kitasatosporales</taxon>
        <taxon>Streptomycetaceae</taxon>
        <taxon>Streptomyces</taxon>
    </lineage>
</organism>
<name>A0A5N8V7S3_9ACTN</name>
<keyword evidence="1" id="KW-1133">Transmembrane helix</keyword>
<feature type="transmembrane region" description="Helical" evidence="1">
    <location>
        <begin position="77"/>
        <end position="97"/>
    </location>
</feature>
<protein>
    <submittedName>
        <fullName evidence="2">Uncharacterized protein</fullName>
    </submittedName>
</protein>
<accession>A0A5N8V7S3</accession>
<comment type="caution">
    <text evidence="2">The sequence shown here is derived from an EMBL/GenBank/DDBJ whole genome shotgun (WGS) entry which is preliminary data.</text>
</comment>
<dbReference type="OrthoDB" id="4277072at2"/>
<gene>
    <name evidence="2" type="ORF">FNH09_08355</name>
</gene>
<evidence type="ECO:0000313" key="3">
    <source>
        <dbReference type="Proteomes" id="UP000325849"/>
    </source>
</evidence>
<feature type="transmembrane region" description="Helical" evidence="1">
    <location>
        <begin position="103"/>
        <end position="121"/>
    </location>
</feature>
<proteinExistence type="predicted"/>
<reference evidence="2 3" key="1">
    <citation type="submission" date="2019-07" db="EMBL/GenBank/DDBJ databases">
        <title>New species of Amycolatopsis and Streptomyces.</title>
        <authorList>
            <person name="Duangmal K."/>
            <person name="Teo W.F.A."/>
            <person name="Lipun K."/>
        </authorList>
    </citation>
    <scope>NUCLEOTIDE SEQUENCE [LARGE SCALE GENOMIC DNA]</scope>
    <source>
        <strain evidence="2 3">NBRC 109810</strain>
    </source>
</reference>
<keyword evidence="1" id="KW-0472">Membrane</keyword>
<dbReference type="Proteomes" id="UP000325849">
    <property type="component" value="Unassembled WGS sequence"/>
</dbReference>
<dbReference type="AlphaFoldDB" id="A0A5N8V7S3"/>
<sequence>MPARQPSDNDAVLSAGASIAKQWKDLGAEQLEVALRGLEPQLRREHREHMQSLAMQHEAEQRQHEDRLRARADRRQTVELITGAVVALAMLGAGVYVAPENGWLSALLCGPSLLALARVFVLRQSGPEDMRAVSLAGRLATNAVIQVQQPQQPQPPQLPPVL</sequence>
<keyword evidence="3" id="KW-1185">Reference proteome</keyword>